<evidence type="ECO:0000313" key="1">
    <source>
        <dbReference type="EMBL" id="KAJ0180233.1"/>
    </source>
</evidence>
<reference evidence="1 2" key="1">
    <citation type="journal article" date="2021" name="Front. Genet.">
        <title>Chromosome-Level Genome Assembly Reveals Significant Gene Expansion in the Toll and IMD Signaling Pathways of Dendrolimus kikuchii.</title>
        <authorList>
            <person name="Zhou J."/>
            <person name="Wu P."/>
            <person name="Xiong Z."/>
            <person name="Liu N."/>
            <person name="Zhao N."/>
            <person name="Ji M."/>
            <person name="Qiu Y."/>
            <person name="Yang B."/>
        </authorList>
    </citation>
    <scope>NUCLEOTIDE SEQUENCE [LARGE SCALE GENOMIC DNA]</scope>
    <source>
        <strain evidence="1">Ann1</strain>
    </source>
</reference>
<keyword evidence="2" id="KW-1185">Reference proteome</keyword>
<protein>
    <submittedName>
        <fullName evidence="1">Uncharacterized protein</fullName>
    </submittedName>
</protein>
<evidence type="ECO:0000313" key="2">
    <source>
        <dbReference type="Proteomes" id="UP000824533"/>
    </source>
</evidence>
<name>A0ACC1D8H2_9NEOP</name>
<accession>A0ACC1D8H2</accession>
<dbReference type="EMBL" id="CM034392">
    <property type="protein sequence ID" value="KAJ0180233.1"/>
    <property type="molecule type" value="Genomic_DNA"/>
</dbReference>
<sequence length="325" mass="37947">MYKFSLLVLIVFNNFLSILSSNGDRSIIYQNCLRNCIFDNCTDVDDKFKSNQVIQDVWSKIFMWSCSDECKYQCMWQTVDAFQERLGIVPKFYGKWPFVRVLGAQEPASAFASILNLATNVYMYSKMRMLFPVRSTPLVLFWHVFAIICMNAWIWSMIFHIKDTPFTEFMDYVCALSMVGALFVAAVVRVFYGRRNLTLLTLAYPLFYFANHVTYLYTGRVDYDFNMKVNIFYGVTGSLIWLTWACYHFIRGAGYMWRLVAFTTLSGVTLALEVFDFPPLGDVWDAHAIWHLSTAPLPLLFYKFVIDDLTRIRLIQYEKLPMKSS</sequence>
<dbReference type="Proteomes" id="UP000824533">
    <property type="component" value="Linkage Group LG06"/>
</dbReference>
<organism evidence="1 2">
    <name type="scientific">Dendrolimus kikuchii</name>
    <dbReference type="NCBI Taxonomy" id="765133"/>
    <lineage>
        <taxon>Eukaryota</taxon>
        <taxon>Metazoa</taxon>
        <taxon>Ecdysozoa</taxon>
        <taxon>Arthropoda</taxon>
        <taxon>Hexapoda</taxon>
        <taxon>Insecta</taxon>
        <taxon>Pterygota</taxon>
        <taxon>Neoptera</taxon>
        <taxon>Endopterygota</taxon>
        <taxon>Lepidoptera</taxon>
        <taxon>Glossata</taxon>
        <taxon>Ditrysia</taxon>
        <taxon>Bombycoidea</taxon>
        <taxon>Lasiocampidae</taxon>
        <taxon>Dendrolimus</taxon>
    </lineage>
</organism>
<proteinExistence type="predicted"/>
<gene>
    <name evidence="1" type="ORF">K1T71_003637</name>
</gene>
<comment type="caution">
    <text evidence="1">The sequence shown here is derived from an EMBL/GenBank/DDBJ whole genome shotgun (WGS) entry which is preliminary data.</text>
</comment>